<proteinExistence type="predicted"/>
<gene>
    <name evidence="1" type="ORF">PISMIDRAFT_200547</name>
</gene>
<evidence type="ECO:0000313" key="1">
    <source>
        <dbReference type="EMBL" id="KIK27161.1"/>
    </source>
</evidence>
<protein>
    <submittedName>
        <fullName evidence="1">Uncharacterized protein</fullName>
    </submittedName>
</protein>
<organism evidence="1 2">
    <name type="scientific">Pisolithus microcarpus 441</name>
    <dbReference type="NCBI Taxonomy" id="765257"/>
    <lineage>
        <taxon>Eukaryota</taxon>
        <taxon>Fungi</taxon>
        <taxon>Dikarya</taxon>
        <taxon>Basidiomycota</taxon>
        <taxon>Agaricomycotina</taxon>
        <taxon>Agaricomycetes</taxon>
        <taxon>Agaricomycetidae</taxon>
        <taxon>Boletales</taxon>
        <taxon>Sclerodermatineae</taxon>
        <taxon>Pisolithaceae</taxon>
        <taxon>Pisolithus</taxon>
    </lineage>
</organism>
<keyword evidence="2" id="KW-1185">Reference proteome</keyword>
<name>A0A0C9ZCZ6_9AGAM</name>
<evidence type="ECO:0000313" key="2">
    <source>
        <dbReference type="Proteomes" id="UP000054018"/>
    </source>
</evidence>
<dbReference type="HOGENOM" id="CLU_1768838_0_0_1"/>
<reference evidence="1 2" key="1">
    <citation type="submission" date="2014-04" db="EMBL/GenBank/DDBJ databases">
        <authorList>
            <consortium name="DOE Joint Genome Institute"/>
            <person name="Kuo A."/>
            <person name="Kohler A."/>
            <person name="Costa M.D."/>
            <person name="Nagy L.G."/>
            <person name="Floudas D."/>
            <person name="Copeland A."/>
            <person name="Barry K.W."/>
            <person name="Cichocki N."/>
            <person name="Veneault-Fourrey C."/>
            <person name="LaButti K."/>
            <person name="Lindquist E.A."/>
            <person name="Lipzen A."/>
            <person name="Lundell T."/>
            <person name="Morin E."/>
            <person name="Murat C."/>
            <person name="Sun H."/>
            <person name="Tunlid A."/>
            <person name="Henrissat B."/>
            <person name="Grigoriev I.V."/>
            <person name="Hibbett D.S."/>
            <person name="Martin F."/>
            <person name="Nordberg H.P."/>
            <person name="Cantor M.N."/>
            <person name="Hua S.X."/>
        </authorList>
    </citation>
    <scope>NUCLEOTIDE SEQUENCE [LARGE SCALE GENOMIC DNA]</scope>
    <source>
        <strain evidence="1 2">441</strain>
    </source>
</reference>
<dbReference type="EMBL" id="KN833697">
    <property type="protein sequence ID" value="KIK27161.1"/>
    <property type="molecule type" value="Genomic_DNA"/>
</dbReference>
<accession>A0A0C9ZCZ6</accession>
<sequence length="147" mass="16729">MVHSTSSARGRKKHLRGRVYSGIKCSQTSRTNEACIRLSVFVWELDSGGPLADYRPPECTLGSNHFVNIFLSHRHPEESRALLVRPSKGVRAKITYSVVNKTFLDEFGFSKHILNLRFRRHLYVVGEGERSHLCSYSLEGPEVSQVR</sequence>
<reference evidence="2" key="2">
    <citation type="submission" date="2015-01" db="EMBL/GenBank/DDBJ databases">
        <title>Evolutionary Origins and Diversification of the Mycorrhizal Mutualists.</title>
        <authorList>
            <consortium name="DOE Joint Genome Institute"/>
            <consortium name="Mycorrhizal Genomics Consortium"/>
            <person name="Kohler A."/>
            <person name="Kuo A."/>
            <person name="Nagy L.G."/>
            <person name="Floudas D."/>
            <person name="Copeland A."/>
            <person name="Barry K.W."/>
            <person name="Cichocki N."/>
            <person name="Veneault-Fourrey C."/>
            <person name="LaButti K."/>
            <person name="Lindquist E.A."/>
            <person name="Lipzen A."/>
            <person name="Lundell T."/>
            <person name="Morin E."/>
            <person name="Murat C."/>
            <person name="Riley R."/>
            <person name="Ohm R."/>
            <person name="Sun H."/>
            <person name="Tunlid A."/>
            <person name="Henrissat B."/>
            <person name="Grigoriev I.V."/>
            <person name="Hibbett D.S."/>
            <person name="Martin F."/>
        </authorList>
    </citation>
    <scope>NUCLEOTIDE SEQUENCE [LARGE SCALE GENOMIC DNA]</scope>
    <source>
        <strain evidence="2">441</strain>
    </source>
</reference>
<dbReference type="AlphaFoldDB" id="A0A0C9ZCZ6"/>
<dbReference type="Proteomes" id="UP000054018">
    <property type="component" value="Unassembled WGS sequence"/>
</dbReference>